<organism evidence="2 3">
    <name type="scientific">Apolygus lucorum</name>
    <name type="common">Small green plant bug</name>
    <name type="synonym">Lygocoris lucorum</name>
    <dbReference type="NCBI Taxonomy" id="248454"/>
    <lineage>
        <taxon>Eukaryota</taxon>
        <taxon>Metazoa</taxon>
        <taxon>Ecdysozoa</taxon>
        <taxon>Arthropoda</taxon>
        <taxon>Hexapoda</taxon>
        <taxon>Insecta</taxon>
        <taxon>Pterygota</taxon>
        <taxon>Neoptera</taxon>
        <taxon>Paraneoptera</taxon>
        <taxon>Hemiptera</taxon>
        <taxon>Heteroptera</taxon>
        <taxon>Panheteroptera</taxon>
        <taxon>Cimicomorpha</taxon>
        <taxon>Miridae</taxon>
        <taxon>Mirini</taxon>
        <taxon>Apolygus</taxon>
    </lineage>
</organism>
<feature type="chain" id="PRO_5035779421" evidence="1">
    <location>
        <begin position="20"/>
        <end position="80"/>
    </location>
</feature>
<keyword evidence="1" id="KW-0732">Signal</keyword>
<proteinExistence type="predicted"/>
<accession>A0A8S9XE44</accession>
<dbReference type="AlphaFoldDB" id="A0A8S9XE44"/>
<feature type="signal peptide" evidence="1">
    <location>
        <begin position="1"/>
        <end position="19"/>
    </location>
</feature>
<gene>
    <name evidence="2" type="ORF">GE061_017805</name>
</gene>
<sequence length="80" mass="8450">MSALRVLFFVALAIACVFAAEERVKKQVLLGAAPYAYSGYTGYSAPLAYSAGYAAPLAYSAPAALPAYGYSGIYSRGLYY</sequence>
<evidence type="ECO:0000256" key="1">
    <source>
        <dbReference type="SAM" id="SignalP"/>
    </source>
</evidence>
<reference evidence="2" key="1">
    <citation type="journal article" date="2021" name="Mol. Ecol. Resour.">
        <title>Apolygus lucorum genome provides insights into omnivorousness and mesophyll feeding.</title>
        <authorList>
            <person name="Liu Y."/>
            <person name="Liu H."/>
            <person name="Wang H."/>
            <person name="Huang T."/>
            <person name="Liu B."/>
            <person name="Yang B."/>
            <person name="Yin L."/>
            <person name="Li B."/>
            <person name="Zhang Y."/>
            <person name="Zhang S."/>
            <person name="Jiang F."/>
            <person name="Zhang X."/>
            <person name="Ren Y."/>
            <person name="Wang B."/>
            <person name="Wang S."/>
            <person name="Lu Y."/>
            <person name="Wu K."/>
            <person name="Fan W."/>
            <person name="Wang G."/>
        </authorList>
    </citation>
    <scope>NUCLEOTIDE SEQUENCE</scope>
    <source>
        <strain evidence="2">12Hb</strain>
    </source>
</reference>
<protein>
    <submittedName>
        <fullName evidence="2">Uncharacterized protein</fullName>
    </submittedName>
</protein>
<comment type="caution">
    <text evidence="2">The sequence shown here is derived from an EMBL/GenBank/DDBJ whole genome shotgun (WGS) entry which is preliminary data.</text>
</comment>
<dbReference type="PROSITE" id="PS51257">
    <property type="entry name" value="PROKAR_LIPOPROTEIN"/>
    <property type="match status" value="1"/>
</dbReference>
<name>A0A8S9XE44_APOLU</name>
<dbReference type="Proteomes" id="UP000466442">
    <property type="component" value="Unassembled WGS sequence"/>
</dbReference>
<evidence type="ECO:0000313" key="2">
    <source>
        <dbReference type="EMBL" id="KAF6206571.1"/>
    </source>
</evidence>
<keyword evidence="3" id="KW-1185">Reference proteome</keyword>
<dbReference type="EMBL" id="WIXP02000008">
    <property type="protein sequence ID" value="KAF6206571.1"/>
    <property type="molecule type" value="Genomic_DNA"/>
</dbReference>
<evidence type="ECO:0000313" key="3">
    <source>
        <dbReference type="Proteomes" id="UP000466442"/>
    </source>
</evidence>